<protein>
    <submittedName>
        <fullName evidence="1">Uncharacterized protein</fullName>
    </submittedName>
</protein>
<dbReference type="InParanoid" id="A0A067QWQ9"/>
<organism evidence="1 2">
    <name type="scientific">Zootermopsis nevadensis</name>
    <name type="common">Dampwood termite</name>
    <dbReference type="NCBI Taxonomy" id="136037"/>
    <lineage>
        <taxon>Eukaryota</taxon>
        <taxon>Metazoa</taxon>
        <taxon>Ecdysozoa</taxon>
        <taxon>Arthropoda</taxon>
        <taxon>Hexapoda</taxon>
        <taxon>Insecta</taxon>
        <taxon>Pterygota</taxon>
        <taxon>Neoptera</taxon>
        <taxon>Polyneoptera</taxon>
        <taxon>Dictyoptera</taxon>
        <taxon>Blattodea</taxon>
        <taxon>Blattoidea</taxon>
        <taxon>Termitoidae</taxon>
        <taxon>Termopsidae</taxon>
        <taxon>Zootermopsis</taxon>
    </lineage>
</organism>
<dbReference type="AlphaFoldDB" id="A0A067QWQ9"/>
<evidence type="ECO:0000313" key="2">
    <source>
        <dbReference type="Proteomes" id="UP000027135"/>
    </source>
</evidence>
<reference evidence="1 2" key="1">
    <citation type="journal article" date="2014" name="Nat. Commun.">
        <title>Molecular traces of alternative social organization in a termite genome.</title>
        <authorList>
            <person name="Terrapon N."/>
            <person name="Li C."/>
            <person name="Robertson H.M."/>
            <person name="Ji L."/>
            <person name="Meng X."/>
            <person name="Booth W."/>
            <person name="Chen Z."/>
            <person name="Childers C.P."/>
            <person name="Glastad K.M."/>
            <person name="Gokhale K."/>
            <person name="Gowin J."/>
            <person name="Gronenberg W."/>
            <person name="Hermansen R.A."/>
            <person name="Hu H."/>
            <person name="Hunt B.G."/>
            <person name="Huylmans A.K."/>
            <person name="Khalil S.M."/>
            <person name="Mitchell R.D."/>
            <person name="Munoz-Torres M.C."/>
            <person name="Mustard J.A."/>
            <person name="Pan H."/>
            <person name="Reese J.T."/>
            <person name="Scharf M.E."/>
            <person name="Sun F."/>
            <person name="Vogel H."/>
            <person name="Xiao J."/>
            <person name="Yang W."/>
            <person name="Yang Z."/>
            <person name="Yang Z."/>
            <person name="Zhou J."/>
            <person name="Zhu J."/>
            <person name="Brent C.S."/>
            <person name="Elsik C.G."/>
            <person name="Goodisman M.A."/>
            <person name="Liberles D.A."/>
            <person name="Roe R.M."/>
            <person name="Vargo E.L."/>
            <person name="Vilcinskas A."/>
            <person name="Wang J."/>
            <person name="Bornberg-Bauer E."/>
            <person name="Korb J."/>
            <person name="Zhang G."/>
            <person name="Liebig J."/>
        </authorList>
    </citation>
    <scope>NUCLEOTIDE SEQUENCE [LARGE SCALE GENOMIC DNA]</scope>
    <source>
        <tissue evidence="1">Whole organism</tissue>
    </source>
</reference>
<dbReference type="EMBL" id="KK853156">
    <property type="protein sequence ID" value="KDR10500.1"/>
    <property type="molecule type" value="Genomic_DNA"/>
</dbReference>
<keyword evidence="2" id="KW-1185">Reference proteome</keyword>
<evidence type="ECO:0000313" key="1">
    <source>
        <dbReference type="EMBL" id="KDR10500.1"/>
    </source>
</evidence>
<proteinExistence type="predicted"/>
<accession>A0A067QWQ9</accession>
<gene>
    <name evidence="1" type="ORF">L798_15490</name>
</gene>
<name>A0A067QWQ9_ZOONE</name>
<dbReference type="Proteomes" id="UP000027135">
    <property type="component" value="Unassembled WGS sequence"/>
</dbReference>
<sequence>MQATVLRGTWMATKSSLFGLSTGTAERLRASDDNLVYRYAEHFVVTTVSFQLPEKGSAHSTSQHAASLSPGISTTVFTLHNYIQKYNDGSQYFSINKIKNNSWVEL</sequence>